<evidence type="ECO:0000313" key="4">
    <source>
        <dbReference type="Proteomes" id="UP000541444"/>
    </source>
</evidence>
<evidence type="ECO:0000256" key="2">
    <source>
        <dbReference type="SAM" id="MobiDB-lite"/>
    </source>
</evidence>
<keyword evidence="4" id="KW-1185">Reference proteome</keyword>
<feature type="compositionally biased region" description="Polar residues" evidence="2">
    <location>
        <begin position="10"/>
        <end position="27"/>
    </location>
</feature>
<organism evidence="3 4">
    <name type="scientific">Kingdonia uniflora</name>
    <dbReference type="NCBI Taxonomy" id="39325"/>
    <lineage>
        <taxon>Eukaryota</taxon>
        <taxon>Viridiplantae</taxon>
        <taxon>Streptophyta</taxon>
        <taxon>Embryophyta</taxon>
        <taxon>Tracheophyta</taxon>
        <taxon>Spermatophyta</taxon>
        <taxon>Magnoliopsida</taxon>
        <taxon>Ranunculales</taxon>
        <taxon>Circaeasteraceae</taxon>
        <taxon>Kingdonia</taxon>
    </lineage>
</organism>
<dbReference type="EMBL" id="JACGCM010000554">
    <property type="protein sequence ID" value="KAF6170980.1"/>
    <property type="molecule type" value="Genomic_DNA"/>
</dbReference>
<proteinExistence type="predicted"/>
<feature type="coiled-coil region" evidence="1">
    <location>
        <begin position="110"/>
        <end position="148"/>
    </location>
</feature>
<protein>
    <submittedName>
        <fullName evidence="3">Uncharacterized protein</fullName>
    </submittedName>
</protein>
<reference evidence="3 4" key="1">
    <citation type="journal article" date="2020" name="IScience">
        <title>Genome Sequencing of the Endangered Kingdonia uniflora (Circaeasteraceae, Ranunculales) Reveals Potential Mechanisms of Evolutionary Specialization.</title>
        <authorList>
            <person name="Sun Y."/>
            <person name="Deng T."/>
            <person name="Zhang A."/>
            <person name="Moore M.J."/>
            <person name="Landis J.B."/>
            <person name="Lin N."/>
            <person name="Zhang H."/>
            <person name="Zhang X."/>
            <person name="Huang J."/>
            <person name="Zhang X."/>
            <person name="Sun H."/>
            <person name="Wang H."/>
        </authorList>
    </citation>
    <scope>NUCLEOTIDE SEQUENCE [LARGE SCALE GENOMIC DNA]</scope>
    <source>
        <strain evidence="3">TB1705</strain>
        <tissue evidence="3">Leaf</tissue>
    </source>
</reference>
<comment type="caution">
    <text evidence="3">The sequence shown here is derived from an EMBL/GenBank/DDBJ whole genome shotgun (WGS) entry which is preliminary data.</text>
</comment>
<keyword evidence="1" id="KW-0175">Coiled coil</keyword>
<dbReference type="Proteomes" id="UP000541444">
    <property type="component" value="Unassembled WGS sequence"/>
</dbReference>
<feature type="region of interest" description="Disordered" evidence="2">
    <location>
        <begin position="1"/>
        <end position="39"/>
    </location>
</feature>
<accession>A0A7J7NVA3</accession>
<sequence length="321" mass="36113">MAGVNKGKRQTSGGDARTNPSKTHGTGSSAPPKPVKPSKVAQLFPKNWMLKTLPAPDATESDKVTKKKRRRVKSFGEKVAEVRPTVMDDLREVEEKGQVAHLVKGMWLGIEEEKSELKMAKSELEKDLARAKTEAMKEVRQLKATNAEVVDTIKADTYVEVEDEEAEVVGVVDGLDGISCQIVLDNHGDDVELPEGGSEKVELVESHARKDNVLMCNREFAEQFDRMKEANENREDQYVKVYFRLEKLNHVISDLTLQVNEKYSEIKKVYLRPQSVPRNSNVRSTCWLRKERAGVNETKIHRKGRQAEGSLRNSIGFGGRN</sequence>
<name>A0A7J7NVA3_9MAGN</name>
<evidence type="ECO:0000313" key="3">
    <source>
        <dbReference type="EMBL" id="KAF6170980.1"/>
    </source>
</evidence>
<dbReference type="AlphaFoldDB" id="A0A7J7NVA3"/>
<gene>
    <name evidence="3" type="ORF">GIB67_014797</name>
</gene>
<evidence type="ECO:0000256" key="1">
    <source>
        <dbReference type="SAM" id="Coils"/>
    </source>
</evidence>